<dbReference type="AlphaFoldDB" id="A0A4U8UYW5"/>
<evidence type="ECO:0000313" key="2">
    <source>
        <dbReference type="EMBL" id="TMS37337.1"/>
    </source>
</evidence>
<dbReference type="OrthoDB" id="10671050at2759"/>
<feature type="region of interest" description="Disordered" evidence="1">
    <location>
        <begin position="50"/>
        <end position="86"/>
    </location>
</feature>
<organism evidence="2 3">
    <name type="scientific">Steinernema carpocapsae</name>
    <name type="common">Entomopathogenic nematode</name>
    <dbReference type="NCBI Taxonomy" id="34508"/>
    <lineage>
        <taxon>Eukaryota</taxon>
        <taxon>Metazoa</taxon>
        <taxon>Ecdysozoa</taxon>
        <taxon>Nematoda</taxon>
        <taxon>Chromadorea</taxon>
        <taxon>Rhabditida</taxon>
        <taxon>Tylenchina</taxon>
        <taxon>Panagrolaimomorpha</taxon>
        <taxon>Strongyloidoidea</taxon>
        <taxon>Steinernematidae</taxon>
        <taxon>Steinernema</taxon>
    </lineage>
</organism>
<feature type="compositionally biased region" description="Basic and acidic residues" evidence="1">
    <location>
        <begin position="56"/>
        <end position="72"/>
    </location>
</feature>
<sequence length="381" mass="42829">MDRPKSPTEDAFVVIDSVDLEEFGERLNEHQEAKSITRNAVTEVEDFDELSLKNWENVEKKEKSAPKSEAEKSASTADYVAGPSKQGGIRSLTIPDLLGAIVSERPSDQSNEPLKKRPSLDQEADKLAEGKKAGNGSGENSNDSEQEARRYVQELIGGMNHAQLLACYREFPAVRVLARPTMRVLVQEEVLPRERRALQRTFLTACSLTGRIWDELRDIHKRGLKTYERKMELNEKFFAVMLAIHELVTYIGTEVYAMEKIPDAIGQFSTMCVLRTKIRGEDARVIRAAYHEQWNDILDNNMNDFKALILAIQQHRESNGDPVETIKPVGYYRGAFDSEGARVPEILKYFNDLGIFGVPLKVTAGCTRPEEAGNAEQPAAE</sequence>
<keyword evidence="3" id="KW-1185">Reference proteome</keyword>
<feature type="compositionally biased region" description="Basic and acidic residues" evidence="1">
    <location>
        <begin position="113"/>
        <end position="132"/>
    </location>
</feature>
<reference evidence="2 3" key="1">
    <citation type="journal article" date="2015" name="Genome Biol.">
        <title>Comparative genomics of Steinernema reveals deeply conserved gene regulatory networks.</title>
        <authorList>
            <person name="Dillman A.R."/>
            <person name="Macchietto M."/>
            <person name="Porter C.F."/>
            <person name="Rogers A."/>
            <person name="Williams B."/>
            <person name="Antoshechkin I."/>
            <person name="Lee M.M."/>
            <person name="Goodwin Z."/>
            <person name="Lu X."/>
            <person name="Lewis E.E."/>
            <person name="Goodrich-Blair H."/>
            <person name="Stock S.P."/>
            <person name="Adams B.J."/>
            <person name="Sternberg P.W."/>
            <person name="Mortazavi A."/>
        </authorList>
    </citation>
    <scope>NUCLEOTIDE SEQUENCE [LARGE SCALE GENOMIC DNA]</scope>
    <source>
        <strain evidence="2 3">ALL</strain>
    </source>
</reference>
<proteinExistence type="predicted"/>
<gene>
    <name evidence="2" type="ORF">L596_004290</name>
</gene>
<name>A0A4U8UYW5_STECR</name>
<comment type="caution">
    <text evidence="2">The sequence shown here is derived from an EMBL/GenBank/DDBJ whole genome shotgun (WGS) entry which is preliminary data.</text>
</comment>
<feature type="region of interest" description="Disordered" evidence="1">
    <location>
        <begin position="104"/>
        <end position="146"/>
    </location>
</feature>
<reference evidence="2 3" key="2">
    <citation type="journal article" date="2019" name="G3 (Bethesda)">
        <title>Hybrid Assembly of the Genome of the Entomopathogenic Nematode Steinernema carpocapsae Identifies the X-Chromosome.</title>
        <authorList>
            <person name="Serra L."/>
            <person name="Macchietto M."/>
            <person name="Macias-Munoz A."/>
            <person name="McGill C.J."/>
            <person name="Rodriguez I.M."/>
            <person name="Rodriguez B."/>
            <person name="Murad R."/>
            <person name="Mortazavi A."/>
        </authorList>
    </citation>
    <scope>NUCLEOTIDE SEQUENCE [LARGE SCALE GENOMIC DNA]</scope>
    <source>
        <strain evidence="2 3">ALL</strain>
    </source>
</reference>
<protein>
    <submittedName>
        <fullName evidence="2">Uncharacterized protein</fullName>
    </submittedName>
</protein>
<evidence type="ECO:0000256" key="1">
    <source>
        <dbReference type="SAM" id="MobiDB-lite"/>
    </source>
</evidence>
<dbReference type="EMBL" id="CM016762">
    <property type="protein sequence ID" value="TMS37337.1"/>
    <property type="molecule type" value="Genomic_DNA"/>
</dbReference>
<evidence type="ECO:0000313" key="3">
    <source>
        <dbReference type="Proteomes" id="UP000298663"/>
    </source>
</evidence>
<dbReference type="EMBL" id="AZBU02000001">
    <property type="protein sequence ID" value="TMS37337.1"/>
    <property type="molecule type" value="Genomic_DNA"/>
</dbReference>
<accession>A0A4U8UYW5</accession>
<dbReference type="Proteomes" id="UP000298663">
    <property type="component" value="Chromosome X"/>
</dbReference>